<feature type="compositionally biased region" description="Low complexity" evidence="1">
    <location>
        <begin position="89"/>
        <end position="109"/>
    </location>
</feature>
<protein>
    <recommendedName>
        <fullName evidence="4">START domain-containing protein</fullName>
    </recommendedName>
</protein>
<feature type="compositionally biased region" description="Basic and acidic residues" evidence="1">
    <location>
        <begin position="9"/>
        <end position="27"/>
    </location>
</feature>
<evidence type="ECO:0000313" key="2">
    <source>
        <dbReference type="EMBL" id="OEU19462.1"/>
    </source>
</evidence>
<gene>
    <name evidence="2" type="ORF">FRACYDRAFT_260007</name>
</gene>
<dbReference type="EMBL" id="KV784355">
    <property type="protein sequence ID" value="OEU19462.1"/>
    <property type="molecule type" value="Genomic_DNA"/>
</dbReference>
<feature type="compositionally biased region" description="Acidic residues" evidence="1">
    <location>
        <begin position="162"/>
        <end position="173"/>
    </location>
</feature>
<feature type="region of interest" description="Disordered" evidence="1">
    <location>
        <begin position="490"/>
        <end position="531"/>
    </location>
</feature>
<sequence length="545" mass="62995">MNMNIQMKNENKFKKNEPQESQPRESNLKLNSNLNYHDSLSALLDINSQEEEEEDEELITIHNAINSLVKEEKHLEAARVIRKIRQQKPKQQSLATSISSSTSKSKQQHQQLFDNEYYATILQKAELIERAVEELLSSPEEEVGNDDDDNDDDNSNDKRENDDNDATVEEEEKDWIKQGGSHSYSNYDYTIYYKVDDSTGRLTCRIESPIPSNLLIPLLSVFNESSLYETWIPSWSKPFRLGIKKSNQLLHDTRGHQIIQVECYLPWPFNERVALFSVLAVDDIDTNGFIIAKMTSLELTEIVTTATNDDDDDGQHQDAVKKVISSPKYLVNNNSFQVPDDCTKHNGKTVQCDFNGALLFRNCPIDHPNYKQTKHKFGTLNTTSNENESNNNDILLLQFMMNFDAKIGSAGGSGSGGSRYYMKVLTQSIINFITRTVIGVVWNMLLKVAEEVRDGVRTQHCDIINIQKIDFYDWVKERCHYMLQAQQQTQINSEQHQREHQQQHLQHRHQQPHKNKDDDDNDDTHNTMTNDYDNWTLQEVLRMSI</sequence>
<dbReference type="KEGG" id="fcy:FRACYDRAFT_260007"/>
<feature type="region of interest" description="Disordered" evidence="1">
    <location>
        <begin position="83"/>
        <end position="109"/>
    </location>
</feature>
<accession>A0A1E7FMQ3</accession>
<proteinExistence type="predicted"/>
<feature type="compositionally biased region" description="Acidic residues" evidence="1">
    <location>
        <begin position="139"/>
        <end position="154"/>
    </location>
</feature>
<dbReference type="Proteomes" id="UP000095751">
    <property type="component" value="Unassembled WGS sequence"/>
</dbReference>
<dbReference type="InParanoid" id="A0A1E7FMQ3"/>
<organism evidence="2 3">
    <name type="scientific">Fragilariopsis cylindrus CCMP1102</name>
    <dbReference type="NCBI Taxonomy" id="635003"/>
    <lineage>
        <taxon>Eukaryota</taxon>
        <taxon>Sar</taxon>
        <taxon>Stramenopiles</taxon>
        <taxon>Ochrophyta</taxon>
        <taxon>Bacillariophyta</taxon>
        <taxon>Bacillariophyceae</taxon>
        <taxon>Bacillariophycidae</taxon>
        <taxon>Bacillariales</taxon>
        <taxon>Bacillariaceae</taxon>
        <taxon>Fragilariopsis</taxon>
    </lineage>
</organism>
<feature type="region of interest" description="Disordered" evidence="1">
    <location>
        <begin position="136"/>
        <end position="179"/>
    </location>
</feature>
<evidence type="ECO:0000256" key="1">
    <source>
        <dbReference type="SAM" id="MobiDB-lite"/>
    </source>
</evidence>
<feature type="region of interest" description="Disordered" evidence="1">
    <location>
        <begin position="1"/>
        <end position="31"/>
    </location>
</feature>
<reference evidence="2 3" key="1">
    <citation type="submission" date="2016-09" db="EMBL/GenBank/DDBJ databases">
        <title>Extensive genetic diversity and differential bi-allelic expression allows diatom success in the polar Southern Ocean.</title>
        <authorList>
            <consortium name="DOE Joint Genome Institute"/>
            <person name="Mock T."/>
            <person name="Otillar R.P."/>
            <person name="Strauss J."/>
            <person name="Dupont C."/>
            <person name="Frickenhaus S."/>
            <person name="Maumus F."/>
            <person name="Mcmullan M."/>
            <person name="Sanges R."/>
            <person name="Schmutz J."/>
            <person name="Toseland A."/>
            <person name="Valas R."/>
            <person name="Veluchamy A."/>
            <person name="Ward B.J."/>
            <person name="Allen A."/>
            <person name="Barry K."/>
            <person name="Falciatore A."/>
            <person name="Ferrante M."/>
            <person name="Fortunato A.E."/>
            <person name="Gloeckner G."/>
            <person name="Gruber A."/>
            <person name="Hipkin R."/>
            <person name="Janech M."/>
            <person name="Kroth P."/>
            <person name="Leese F."/>
            <person name="Lindquist E."/>
            <person name="Lyon B.R."/>
            <person name="Martin J."/>
            <person name="Mayer C."/>
            <person name="Parker M."/>
            <person name="Quesneville H."/>
            <person name="Raymond J."/>
            <person name="Uhlig C."/>
            <person name="Valentin K.U."/>
            <person name="Worden A.Z."/>
            <person name="Armbrust E.V."/>
            <person name="Bowler C."/>
            <person name="Green B."/>
            <person name="Moulton V."/>
            <person name="Van Oosterhout C."/>
            <person name="Grigoriev I."/>
        </authorList>
    </citation>
    <scope>NUCLEOTIDE SEQUENCE [LARGE SCALE GENOMIC DNA]</scope>
    <source>
        <strain evidence="2 3">CCMP1102</strain>
    </source>
</reference>
<dbReference type="OrthoDB" id="43316at2759"/>
<name>A0A1E7FMQ3_9STRA</name>
<dbReference type="PANTHER" id="PTHR34560:SF1">
    <property type="entry name" value="START DOMAIN-CONTAINING PROTEIN"/>
    <property type="match status" value="1"/>
</dbReference>
<dbReference type="PANTHER" id="PTHR34560">
    <property type="entry name" value="POLYKETIDE CYCLASE/DEHYDRASE/LIPID TRANSPORT SUPERFAMILY PROTEIN"/>
    <property type="match status" value="1"/>
</dbReference>
<keyword evidence="3" id="KW-1185">Reference proteome</keyword>
<dbReference type="AlphaFoldDB" id="A0A1E7FMQ3"/>
<evidence type="ECO:0008006" key="4">
    <source>
        <dbReference type="Google" id="ProtNLM"/>
    </source>
</evidence>
<evidence type="ECO:0000313" key="3">
    <source>
        <dbReference type="Proteomes" id="UP000095751"/>
    </source>
</evidence>